<keyword evidence="3" id="KW-1185">Reference proteome</keyword>
<dbReference type="InterPro" id="IPR025388">
    <property type="entry name" value="Alginate_export_dom"/>
</dbReference>
<proteinExistence type="predicted"/>
<accession>V6RXX2</accession>
<sequence>MNKINPILYVTVLLFIILIPQSFAQNKISLMRYEDDFTILKEDTLKRGIDKLKYISLGGNNYVSFGGELREQFQVYDNLNFGDVPPTYSDTYVNQLWHRSMVHTDIELGNHFRFFIQLNSTLRFFNDNPIIPEIDENQLSLHQAFAELKLKKWNFRLGHQEMYYGNHRLITVREGPNTRLAFDGLVVKGKFKKGSLDFIAVSKVLSKQYVFDDESMHDGLYGVYGTQYFSNHKIGLDYYLFNFQSKDRMYNYQTGFENRETCGFRLFTSLKIINFELEGAYQTGKFNDLAIEAYNILTDINATVLPSKKGIIGLSANIASGDKNPNDKKLNTYNLLYAKPAYGLAAPIGATNMISLNPYVKINPIQKLNVLAQVFFLSRNSNQDGTYSPGMIQNRPKPNSLFSTDKKTLGEYFVLETNYQKTSNLSYAIDVSYFKAGSYPKATGTGNDIFYLSFKSTFKW</sequence>
<evidence type="ECO:0000313" key="3">
    <source>
        <dbReference type="Proteomes" id="UP000319848"/>
    </source>
</evidence>
<comment type="caution">
    <text evidence="2">The sequence shown here is derived from an EMBL/GenBank/DDBJ whole genome shotgun (WGS) entry which is preliminary data.</text>
</comment>
<dbReference type="EMBL" id="VLKQ01000001">
    <property type="protein sequence ID" value="TWI15322.1"/>
    <property type="molecule type" value="Genomic_DNA"/>
</dbReference>
<dbReference type="InterPro" id="IPR053728">
    <property type="entry name" value="Alginate_Permeability_Chnl"/>
</dbReference>
<dbReference type="Pfam" id="PF13372">
    <property type="entry name" value="Alginate_exp"/>
    <property type="match status" value="1"/>
</dbReference>
<dbReference type="AlphaFoldDB" id="V6RXX2"/>
<evidence type="ECO:0000313" key="2">
    <source>
        <dbReference type="EMBL" id="TWI15322.1"/>
    </source>
</evidence>
<gene>
    <name evidence="2" type="ORF">IP98_00314</name>
</gene>
<feature type="domain" description="Alginate export" evidence="1">
    <location>
        <begin position="62"/>
        <end position="440"/>
    </location>
</feature>
<dbReference type="Proteomes" id="UP000319848">
    <property type="component" value="Unassembled WGS sequence"/>
</dbReference>
<evidence type="ECO:0000259" key="1">
    <source>
        <dbReference type="Pfam" id="PF13372"/>
    </source>
</evidence>
<protein>
    <submittedName>
        <fullName evidence="2">Alginate export protein</fullName>
    </submittedName>
</protein>
<dbReference type="Gene3D" id="2.40.160.100">
    <property type="match status" value="1"/>
</dbReference>
<dbReference type="OrthoDB" id="311329at2"/>
<dbReference type="STRING" id="1341154.FCR2A7T_24270"/>
<organism evidence="2 3">
    <name type="scientific">Flavobacterium cauense R2A-7</name>
    <dbReference type="NCBI Taxonomy" id="1341154"/>
    <lineage>
        <taxon>Bacteria</taxon>
        <taxon>Pseudomonadati</taxon>
        <taxon>Bacteroidota</taxon>
        <taxon>Flavobacteriia</taxon>
        <taxon>Flavobacteriales</taxon>
        <taxon>Flavobacteriaceae</taxon>
        <taxon>Flavobacterium</taxon>
    </lineage>
</organism>
<reference evidence="2 3" key="1">
    <citation type="journal article" date="2015" name="Stand. Genomic Sci.">
        <title>Genomic Encyclopedia of Bacterial and Archaeal Type Strains, Phase III: the genomes of soil and plant-associated and newly described type strains.</title>
        <authorList>
            <person name="Whitman W.B."/>
            <person name="Woyke T."/>
            <person name="Klenk H.P."/>
            <person name="Zhou Y."/>
            <person name="Lilburn T.G."/>
            <person name="Beck B.J."/>
            <person name="De Vos P."/>
            <person name="Vandamme P."/>
            <person name="Eisen J.A."/>
            <person name="Garrity G."/>
            <person name="Hugenholtz P."/>
            <person name="Kyrpides N.C."/>
        </authorList>
    </citation>
    <scope>NUCLEOTIDE SEQUENCE [LARGE SCALE GENOMIC DNA]</scope>
    <source>
        <strain evidence="2 3">CGMCC 1.7270</strain>
    </source>
</reference>
<name>V6RXX2_9FLAO</name>
<dbReference type="RefSeq" id="WP_023571530.1">
    <property type="nucleotide sequence ID" value="NZ_AVBI01000019.1"/>
</dbReference>